<evidence type="ECO:0000313" key="2">
    <source>
        <dbReference type="EMBL" id="CAL6104174.1"/>
    </source>
</evidence>
<dbReference type="EMBL" id="CAXDID020000580">
    <property type="protein sequence ID" value="CAL6104174.1"/>
    <property type="molecule type" value="Genomic_DNA"/>
</dbReference>
<reference evidence="2 3" key="2">
    <citation type="submission" date="2024-07" db="EMBL/GenBank/DDBJ databases">
        <authorList>
            <person name="Akdeniz Z."/>
        </authorList>
    </citation>
    <scope>NUCLEOTIDE SEQUENCE [LARGE SCALE GENOMIC DNA]</scope>
</reference>
<dbReference type="AlphaFoldDB" id="A0AA86UCF2"/>
<protein>
    <submittedName>
        <fullName evidence="2">Hypothetical_protein</fullName>
    </submittedName>
</protein>
<name>A0AA86UCF2_9EUKA</name>
<sequence length="238" mass="27761">MDLLKSKLQGLNQTSPNEFFISIDPKYKLQCVLTTIQKENITYYEPLVRVSPTITFISIFGQSGEVTVRSKYQDLQLLAEAILQLIECVKLISLMPQQQAQNSYQSSLQSLLVDDYNTCQQMTDTQILEYLKKKQPIIFNYDDHLQKVSASVTQHCELVNQHMELFKNYIQQQILIRNQNNEGKKYINKSEINDSLSKIQKELKQEIQMLEQDTSNVQVLCQKVEEQFINDAIKQVQW</sequence>
<evidence type="ECO:0000313" key="3">
    <source>
        <dbReference type="Proteomes" id="UP001642409"/>
    </source>
</evidence>
<gene>
    <name evidence="1" type="ORF">HINF_LOCUS40155</name>
    <name evidence="2" type="ORF">HINF_LOCUS72655</name>
</gene>
<accession>A0AA86UCF2</accession>
<dbReference type="Proteomes" id="UP001642409">
    <property type="component" value="Unassembled WGS sequence"/>
</dbReference>
<keyword evidence="3" id="KW-1185">Reference proteome</keyword>
<proteinExistence type="predicted"/>
<reference evidence="1" key="1">
    <citation type="submission" date="2023-06" db="EMBL/GenBank/DDBJ databases">
        <authorList>
            <person name="Kurt Z."/>
        </authorList>
    </citation>
    <scope>NUCLEOTIDE SEQUENCE</scope>
</reference>
<comment type="caution">
    <text evidence="1">The sequence shown here is derived from an EMBL/GenBank/DDBJ whole genome shotgun (WGS) entry which is preliminary data.</text>
</comment>
<evidence type="ECO:0000313" key="1">
    <source>
        <dbReference type="EMBL" id="CAI9952510.1"/>
    </source>
</evidence>
<organism evidence="1">
    <name type="scientific">Hexamita inflata</name>
    <dbReference type="NCBI Taxonomy" id="28002"/>
    <lineage>
        <taxon>Eukaryota</taxon>
        <taxon>Metamonada</taxon>
        <taxon>Diplomonadida</taxon>
        <taxon>Hexamitidae</taxon>
        <taxon>Hexamitinae</taxon>
        <taxon>Hexamita</taxon>
    </lineage>
</organism>
<dbReference type="EMBL" id="CATOUU010000833">
    <property type="protein sequence ID" value="CAI9952510.1"/>
    <property type="molecule type" value="Genomic_DNA"/>
</dbReference>